<organism evidence="2 3">
    <name type="scientific">Phocaeicola vulgatus str. 3975 RP4</name>
    <dbReference type="NCBI Taxonomy" id="1339352"/>
    <lineage>
        <taxon>Bacteria</taxon>
        <taxon>Pseudomonadati</taxon>
        <taxon>Bacteroidota</taxon>
        <taxon>Bacteroidia</taxon>
        <taxon>Bacteroidales</taxon>
        <taxon>Bacteroidaceae</taxon>
        <taxon>Phocaeicola</taxon>
    </lineage>
</organism>
<protein>
    <submittedName>
        <fullName evidence="2">Acyltransferase family protein</fullName>
    </submittedName>
</protein>
<dbReference type="PANTHER" id="PTHR30068">
    <property type="entry name" value="URONATE ISOMERASE"/>
    <property type="match status" value="1"/>
</dbReference>
<keyword evidence="2" id="KW-0808">Transferase</keyword>
<dbReference type="AlphaFoldDB" id="A0A069SDP0"/>
<dbReference type="GO" id="GO:0042840">
    <property type="term" value="P:D-glucuronate catabolic process"/>
    <property type="evidence" value="ECO:0007669"/>
    <property type="project" value="TreeGrafter"/>
</dbReference>
<dbReference type="PANTHER" id="PTHR30068:SF3">
    <property type="entry name" value="PHOSPHOLIPID_GLYCEROL ACYLTRANSFERASE DOMAIN-CONTAINING PROTEIN"/>
    <property type="match status" value="1"/>
</dbReference>
<evidence type="ECO:0000259" key="1">
    <source>
        <dbReference type="Pfam" id="PF01553"/>
    </source>
</evidence>
<dbReference type="GO" id="GO:0019698">
    <property type="term" value="P:D-galacturonate catabolic process"/>
    <property type="evidence" value="ECO:0007669"/>
    <property type="project" value="TreeGrafter"/>
</dbReference>
<evidence type="ECO:0000313" key="3">
    <source>
        <dbReference type="Proteomes" id="UP000027661"/>
    </source>
</evidence>
<proteinExistence type="predicted"/>
<comment type="caution">
    <text evidence="2">The sequence shown here is derived from an EMBL/GenBank/DDBJ whole genome shotgun (WGS) entry which is preliminary data.</text>
</comment>
<keyword evidence="2" id="KW-0012">Acyltransferase</keyword>
<dbReference type="GO" id="GO:0016746">
    <property type="term" value="F:acyltransferase activity"/>
    <property type="evidence" value="ECO:0007669"/>
    <property type="project" value="UniProtKB-KW"/>
</dbReference>
<dbReference type="Pfam" id="PF01553">
    <property type="entry name" value="Acyltransferase"/>
    <property type="match status" value="1"/>
</dbReference>
<name>A0A069SDP0_PHOVU</name>
<reference evidence="2 3" key="1">
    <citation type="submission" date="2014-04" db="EMBL/GenBank/DDBJ databases">
        <authorList>
            <person name="Sears C."/>
            <person name="Carroll K."/>
            <person name="Sack B.R."/>
            <person name="Qadri F."/>
            <person name="Myers L.L."/>
            <person name="Chung G.-T."/>
            <person name="Escheverria P."/>
            <person name="Fraser C.M."/>
            <person name="Sadzewicz L."/>
            <person name="Shefchek K.A."/>
            <person name="Tallon L."/>
            <person name="Das S.P."/>
            <person name="Daugherty S."/>
            <person name="Mongodin E.F."/>
        </authorList>
    </citation>
    <scope>NUCLEOTIDE SEQUENCE [LARGE SCALE GENOMIC DNA]</scope>
    <source>
        <strain evidence="2 3">3975 RP4</strain>
    </source>
</reference>
<dbReference type="EMBL" id="JNHM01000050">
    <property type="protein sequence ID" value="KDS52042.1"/>
    <property type="molecule type" value="Genomic_DNA"/>
</dbReference>
<dbReference type="GeneID" id="5301517"/>
<dbReference type="InterPro" id="IPR002123">
    <property type="entry name" value="Plipid/glycerol_acylTrfase"/>
</dbReference>
<sequence>MNIPAEFNEIRPYTPEELPQIYEELIADPAFRTVVESVMPGVPFEGLAMKMRQCKTNLEFQKAFFYGLLWDLVKKTANGLTFDCSALSDLTRNYTFISNHRDIILDSAFLSILLIDNGMTTVEIAIGDNLLIYPWIHKLVRVNKSFIVKRGLNMRQKLEASALMSRYMHFAMKEKHENLWIAQRQGRAKDSNDRTQDSVLKMMAMAGEGDVTERLKELNIVPLAISYEYDPCDFLKAKELQQKRDDEHFQKSPEDDLINMQTGLYGYKGRIHFQTSACLNHELDELKELNLPKCDLFTAISETIDRHIHSSYRLFAGNYVACDLLMGDNRFTAEYTEEEKEHFEKYLEQQIAKVDLPNKDTAFLRHALLTMYANPLINYLKAAKG</sequence>
<gene>
    <name evidence="2" type="ORF">M099_2977</name>
</gene>
<dbReference type="Proteomes" id="UP000027661">
    <property type="component" value="Unassembled WGS sequence"/>
</dbReference>
<feature type="domain" description="Phospholipid/glycerol acyltransferase" evidence="1">
    <location>
        <begin position="93"/>
        <end position="225"/>
    </location>
</feature>
<accession>A0A069SDP0</accession>
<dbReference type="RefSeq" id="WP_005845989.1">
    <property type="nucleotide sequence ID" value="NZ_JNHM01000050.1"/>
</dbReference>
<dbReference type="PATRIC" id="fig|1339352.3.peg.2847"/>
<evidence type="ECO:0000313" key="2">
    <source>
        <dbReference type="EMBL" id="KDS52042.1"/>
    </source>
</evidence>